<dbReference type="Proteomes" id="UP001215712">
    <property type="component" value="Unassembled WGS sequence"/>
</dbReference>
<dbReference type="InterPro" id="IPR009057">
    <property type="entry name" value="Homeodomain-like_sf"/>
</dbReference>
<evidence type="ECO:0000313" key="2">
    <source>
        <dbReference type="EMBL" id="KAJ5704076.1"/>
    </source>
</evidence>
<name>A0AAD6MQZ4_9EURO</name>
<evidence type="ECO:0000313" key="3">
    <source>
        <dbReference type="Proteomes" id="UP001215712"/>
    </source>
</evidence>
<proteinExistence type="predicted"/>
<dbReference type="AlphaFoldDB" id="A0AAD6MQZ4"/>
<reference evidence="2" key="2">
    <citation type="submission" date="2023-01" db="EMBL/GenBank/DDBJ databases">
        <authorList>
            <person name="Petersen C."/>
        </authorList>
    </citation>
    <scope>NUCLEOTIDE SEQUENCE</scope>
    <source>
        <strain evidence="2">IBT 17514</strain>
    </source>
</reference>
<gene>
    <name evidence="2" type="ORF">N7493_011214</name>
</gene>
<evidence type="ECO:0008006" key="4">
    <source>
        <dbReference type="Google" id="ProtNLM"/>
    </source>
</evidence>
<protein>
    <recommendedName>
        <fullName evidence="4">Transposase Tc1-like domain-containing protein</fullName>
    </recommendedName>
</protein>
<feature type="region of interest" description="Disordered" evidence="1">
    <location>
        <begin position="1"/>
        <end position="42"/>
    </location>
</feature>
<organism evidence="2 3">
    <name type="scientific">Penicillium malachiteum</name>
    <dbReference type="NCBI Taxonomy" id="1324776"/>
    <lineage>
        <taxon>Eukaryota</taxon>
        <taxon>Fungi</taxon>
        <taxon>Dikarya</taxon>
        <taxon>Ascomycota</taxon>
        <taxon>Pezizomycotina</taxon>
        <taxon>Eurotiomycetes</taxon>
        <taxon>Eurotiomycetidae</taxon>
        <taxon>Eurotiales</taxon>
        <taxon>Aspergillaceae</taxon>
        <taxon>Penicillium</taxon>
    </lineage>
</organism>
<dbReference type="EMBL" id="JAQJAN010000020">
    <property type="protein sequence ID" value="KAJ5704076.1"/>
    <property type="molecule type" value="Genomic_DNA"/>
</dbReference>
<dbReference type="SUPFAM" id="SSF46689">
    <property type="entry name" value="Homeodomain-like"/>
    <property type="match status" value="1"/>
</dbReference>
<evidence type="ECO:0000256" key="1">
    <source>
        <dbReference type="SAM" id="MobiDB-lite"/>
    </source>
</evidence>
<sequence length="221" mass="24397">MEPAQSPRTPSWPTPKGLPSPAIQATPSADPPPARRRNCELDSHTRVQLSTLKDIAGWSYTQIHERFPHIPISTIKTSCKRARERNSFETGKRSGRPKILTDTDVEKILSMYKDDPSIPYKDLLDAVDNKCSKAAISRLITSQKNLPKRPIVKKQPVPKTAPPGRILVRDLDANGVPRQQPVPNAEVWARHSISDHGSLSNDPADPPPPLPLDAKPCGVNK</sequence>
<comment type="caution">
    <text evidence="2">The sequence shown here is derived from an EMBL/GenBank/DDBJ whole genome shotgun (WGS) entry which is preliminary data.</text>
</comment>
<keyword evidence="3" id="KW-1185">Reference proteome</keyword>
<reference evidence="2" key="1">
    <citation type="journal article" date="2023" name="IMA Fungus">
        <title>Comparative genomic study of the Penicillium genus elucidates a diverse pangenome and 15 lateral gene transfer events.</title>
        <authorList>
            <person name="Petersen C."/>
            <person name="Sorensen T."/>
            <person name="Nielsen M.R."/>
            <person name="Sondergaard T.E."/>
            <person name="Sorensen J.L."/>
            <person name="Fitzpatrick D.A."/>
            <person name="Frisvad J.C."/>
            <person name="Nielsen K.L."/>
        </authorList>
    </citation>
    <scope>NUCLEOTIDE SEQUENCE</scope>
    <source>
        <strain evidence="2">IBT 17514</strain>
    </source>
</reference>
<accession>A0AAD6MQZ4</accession>
<feature type="region of interest" description="Disordered" evidence="1">
    <location>
        <begin position="171"/>
        <end position="221"/>
    </location>
</feature>